<dbReference type="GO" id="GO:0004497">
    <property type="term" value="F:monooxygenase activity"/>
    <property type="evidence" value="ECO:0007669"/>
    <property type="project" value="InterPro"/>
</dbReference>
<dbReference type="GO" id="GO:0016705">
    <property type="term" value="F:oxidoreductase activity, acting on paired donors, with incorporation or reduction of molecular oxygen"/>
    <property type="evidence" value="ECO:0007669"/>
    <property type="project" value="InterPro"/>
</dbReference>
<reference evidence="1" key="1">
    <citation type="submission" date="2023-03" db="EMBL/GenBank/DDBJ databases">
        <title>Near-Complete genome sequence of Lipomyces tetrasporous NRRL Y-64009, an oleaginous yeast capable of growing on lignocellulosic hydrolysates.</title>
        <authorList>
            <consortium name="Lawrence Berkeley National Laboratory"/>
            <person name="Jagtap S.S."/>
            <person name="Liu J.-J."/>
            <person name="Walukiewicz H.E."/>
            <person name="Pangilinan J."/>
            <person name="Lipzen A."/>
            <person name="Ahrendt S."/>
            <person name="Koriabine M."/>
            <person name="Cobaugh K."/>
            <person name="Salamov A."/>
            <person name="Yoshinaga Y."/>
            <person name="Ng V."/>
            <person name="Daum C."/>
            <person name="Grigoriev I.V."/>
            <person name="Slininger P.J."/>
            <person name="Dien B.S."/>
            <person name="Jin Y.-S."/>
            <person name="Rao C.V."/>
        </authorList>
    </citation>
    <scope>NUCLEOTIDE SEQUENCE</scope>
    <source>
        <strain evidence="1">NRRL Y-64009</strain>
    </source>
</reference>
<dbReference type="InterPro" id="IPR036396">
    <property type="entry name" value="Cyt_P450_sf"/>
</dbReference>
<protein>
    <submittedName>
        <fullName evidence="1">Uncharacterized protein</fullName>
    </submittedName>
</protein>
<dbReference type="GO" id="GO:0020037">
    <property type="term" value="F:heme binding"/>
    <property type="evidence" value="ECO:0007669"/>
    <property type="project" value="InterPro"/>
</dbReference>
<gene>
    <name evidence="1" type="ORF">POJ06DRAFT_139012</name>
</gene>
<dbReference type="Proteomes" id="UP001217417">
    <property type="component" value="Unassembled WGS sequence"/>
</dbReference>
<organism evidence="1 2">
    <name type="scientific">Lipomyces tetrasporus</name>
    <dbReference type="NCBI Taxonomy" id="54092"/>
    <lineage>
        <taxon>Eukaryota</taxon>
        <taxon>Fungi</taxon>
        <taxon>Dikarya</taxon>
        <taxon>Ascomycota</taxon>
        <taxon>Saccharomycotina</taxon>
        <taxon>Lipomycetes</taxon>
        <taxon>Lipomycetales</taxon>
        <taxon>Lipomycetaceae</taxon>
        <taxon>Lipomyces</taxon>
    </lineage>
</organism>
<comment type="caution">
    <text evidence="1">The sequence shown here is derived from an EMBL/GenBank/DDBJ whole genome shotgun (WGS) entry which is preliminary data.</text>
</comment>
<keyword evidence="2" id="KW-1185">Reference proteome</keyword>
<name>A0AAD7VQ93_9ASCO</name>
<dbReference type="AlphaFoldDB" id="A0AAD7VQ93"/>
<dbReference type="SUPFAM" id="SSF48264">
    <property type="entry name" value="Cytochrome P450"/>
    <property type="match status" value="1"/>
</dbReference>
<proteinExistence type="predicted"/>
<evidence type="ECO:0000313" key="1">
    <source>
        <dbReference type="EMBL" id="KAJ8098677.1"/>
    </source>
</evidence>
<dbReference type="RefSeq" id="XP_056042127.1">
    <property type="nucleotide sequence ID" value="XM_056184499.1"/>
</dbReference>
<evidence type="ECO:0000313" key="2">
    <source>
        <dbReference type="Proteomes" id="UP001217417"/>
    </source>
</evidence>
<accession>A0AAD7VQ93</accession>
<dbReference type="GeneID" id="80879665"/>
<dbReference type="EMBL" id="JARPMG010000008">
    <property type="protein sequence ID" value="KAJ8098677.1"/>
    <property type="molecule type" value="Genomic_DNA"/>
</dbReference>
<dbReference type="GO" id="GO:0005506">
    <property type="term" value="F:iron ion binding"/>
    <property type="evidence" value="ECO:0007669"/>
    <property type="project" value="InterPro"/>
</dbReference>
<dbReference type="Gene3D" id="1.10.630.10">
    <property type="entry name" value="Cytochrome P450"/>
    <property type="match status" value="1"/>
</dbReference>
<sequence length="68" mass="7717">MPANVGSRSTYLLTAVRTCLGQRNALTEAGYTIVRLLQRFDALKSNEPLKRMMLTMCPSQGVRFVRFH</sequence>